<evidence type="ECO:0000313" key="2">
    <source>
        <dbReference type="Proteomes" id="UP000604661"/>
    </source>
</evidence>
<dbReference type="Proteomes" id="UP000604661">
    <property type="component" value="Unassembled WGS sequence"/>
</dbReference>
<proteinExistence type="predicted"/>
<dbReference type="EMBL" id="JACJTE010000003">
    <property type="protein sequence ID" value="MBD2559854.1"/>
    <property type="molecule type" value="Genomic_DNA"/>
</dbReference>
<evidence type="ECO:0000313" key="1">
    <source>
        <dbReference type="EMBL" id="MBD2559854.1"/>
    </source>
</evidence>
<organism evidence="1 2">
    <name type="scientific">Nostoc linckia FACHB-391</name>
    <dbReference type="NCBI Taxonomy" id="2692906"/>
    <lineage>
        <taxon>Bacteria</taxon>
        <taxon>Bacillati</taxon>
        <taxon>Cyanobacteriota</taxon>
        <taxon>Cyanophyceae</taxon>
        <taxon>Nostocales</taxon>
        <taxon>Nostocaceae</taxon>
        <taxon>Nostoc</taxon>
    </lineage>
</organism>
<name>A0ABR8ESH0_NOSLI</name>
<protein>
    <submittedName>
        <fullName evidence="1">Helix-turn-helix domain-containing protein</fullName>
    </submittedName>
</protein>
<comment type="caution">
    <text evidence="1">The sequence shown here is derived from an EMBL/GenBank/DDBJ whole genome shotgun (WGS) entry which is preliminary data.</text>
</comment>
<dbReference type="RefSeq" id="WP_190890486.1">
    <property type="nucleotide sequence ID" value="NZ_JACJTE010000003.1"/>
</dbReference>
<gene>
    <name evidence="1" type="ORF">H6G95_04305</name>
</gene>
<keyword evidence="2" id="KW-1185">Reference proteome</keyword>
<reference evidence="1 2" key="1">
    <citation type="journal article" date="2020" name="ISME J.">
        <title>Comparative genomics reveals insights into cyanobacterial evolution and habitat adaptation.</title>
        <authorList>
            <person name="Chen M.Y."/>
            <person name="Teng W.K."/>
            <person name="Zhao L."/>
            <person name="Hu C.X."/>
            <person name="Zhou Y.K."/>
            <person name="Han B.P."/>
            <person name="Song L.R."/>
            <person name="Shu W.S."/>
        </authorList>
    </citation>
    <scope>NUCLEOTIDE SEQUENCE [LARGE SCALE GENOMIC DNA]</scope>
    <source>
        <strain evidence="1 2">FACHB-391</strain>
    </source>
</reference>
<accession>A0ABR8ESH0</accession>
<sequence>MSAPLRVKLTDLTLLELRSATTVPQRTRERAHIIRLNAQGWNVPAIAKIFVGLLGIETRIGHPTQLGKYYCNSSKSLLGIETTLIKGCSTLKLTYAISQEIYFLAECW</sequence>